<dbReference type="Proteomes" id="UP001390339">
    <property type="component" value="Unassembled WGS sequence"/>
</dbReference>
<feature type="region of interest" description="Disordered" evidence="1">
    <location>
        <begin position="1"/>
        <end position="39"/>
    </location>
</feature>
<evidence type="ECO:0000313" key="2">
    <source>
        <dbReference type="EMBL" id="KAK8868218.1"/>
    </source>
</evidence>
<sequence>MSEGEGKVPGTVPETWPEGGRKMTPIQERNESEENPGKYAIGAVPGQILSSGMRMDPTSAEYLETVDFDVQNGLRECINSLEVLQMRSKGWLSGGALDIPIMWVYRCQPQPVRHRINLLLTLESNMMFEDPKTDIRIDSRSETQADSLFQRRLENVYKAFPTIWRRIRLREFTIWPIHTTKHFVTLLFRMRHSDPNAHPSSPYDECCQMAILEPTYNNAVVKRLHRRLRRILIRDGIKIAPDHFKSPWYPTQDDMHSCGLRSYRMVKEFMERLTFIYTSYPVHYYATNKPVMNRKGTNSAEFPFNTNREPPSSVDSSDASDMDTSSQSSNPDAGGKGWVSSAQQMAQVEAEFSHMLWNIPFNGWLNESRVRQEMMGAAAAMSLERFDYQARLGIVPIDSMTDRDRLYDRELRLERRKREREGKDDDGDDHLDFADEIDDEPISAAVYNPNLLRPRKPGKIQRFEGRGSINPVQNDTPSQYYQFGTQQSASMFTFQAQNAFSRSGVASINDAIAGLASLSIDNGFNPTTKRYSFDFADLDAMPEAKKQRQTTKTRWASSPNKQKRRPVWWRQTKKPRDRYGPVFAKKVIDSRITKQKKYGGQ</sequence>
<feature type="compositionally biased region" description="Polar residues" evidence="1">
    <location>
        <begin position="550"/>
        <end position="560"/>
    </location>
</feature>
<feature type="region of interest" description="Disordered" evidence="1">
    <location>
        <begin position="543"/>
        <end position="574"/>
    </location>
</feature>
<proteinExistence type="predicted"/>
<accession>A0ABR2IU54</accession>
<organism evidence="2 3">
    <name type="scientific">Apiospora arundinis</name>
    <dbReference type="NCBI Taxonomy" id="335852"/>
    <lineage>
        <taxon>Eukaryota</taxon>
        <taxon>Fungi</taxon>
        <taxon>Dikarya</taxon>
        <taxon>Ascomycota</taxon>
        <taxon>Pezizomycotina</taxon>
        <taxon>Sordariomycetes</taxon>
        <taxon>Xylariomycetidae</taxon>
        <taxon>Amphisphaeriales</taxon>
        <taxon>Apiosporaceae</taxon>
        <taxon>Apiospora</taxon>
    </lineage>
</organism>
<feature type="region of interest" description="Disordered" evidence="1">
    <location>
        <begin position="297"/>
        <end position="341"/>
    </location>
</feature>
<reference evidence="2 3" key="1">
    <citation type="journal article" date="2024" name="IMA Fungus">
        <title>Apiospora arundinis, a panoply of carbohydrate-active enzymes and secondary metabolites.</title>
        <authorList>
            <person name="Sorensen T."/>
            <person name="Petersen C."/>
            <person name="Muurmann A.T."/>
            <person name="Christiansen J.V."/>
            <person name="Brundto M.L."/>
            <person name="Overgaard C.K."/>
            <person name="Boysen A.T."/>
            <person name="Wollenberg R.D."/>
            <person name="Larsen T.O."/>
            <person name="Sorensen J.L."/>
            <person name="Nielsen K.L."/>
            <person name="Sondergaard T.E."/>
        </authorList>
    </citation>
    <scope>NUCLEOTIDE SEQUENCE [LARGE SCALE GENOMIC DNA]</scope>
    <source>
        <strain evidence="2 3">AAU 773</strain>
    </source>
</reference>
<name>A0ABR2IU54_9PEZI</name>
<feature type="compositionally biased region" description="Low complexity" evidence="1">
    <location>
        <begin position="312"/>
        <end position="329"/>
    </location>
</feature>
<comment type="caution">
    <text evidence="2">The sequence shown here is derived from an EMBL/GenBank/DDBJ whole genome shotgun (WGS) entry which is preliminary data.</text>
</comment>
<protein>
    <recommendedName>
        <fullName evidence="4">Ubiquitin-like protease family profile domain-containing protein</fullName>
    </recommendedName>
</protein>
<evidence type="ECO:0008006" key="4">
    <source>
        <dbReference type="Google" id="ProtNLM"/>
    </source>
</evidence>
<evidence type="ECO:0000313" key="3">
    <source>
        <dbReference type="Proteomes" id="UP001390339"/>
    </source>
</evidence>
<feature type="compositionally biased region" description="Polar residues" evidence="1">
    <location>
        <begin position="297"/>
        <end position="310"/>
    </location>
</feature>
<gene>
    <name evidence="2" type="ORF">PGQ11_006796</name>
</gene>
<keyword evidence="3" id="KW-1185">Reference proteome</keyword>
<evidence type="ECO:0000256" key="1">
    <source>
        <dbReference type="SAM" id="MobiDB-lite"/>
    </source>
</evidence>
<dbReference type="EMBL" id="JAPCWZ010000004">
    <property type="protein sequence ID" value="KAK8868218.1"/>
    <property type="molecule type" value="Genomic_DNA"/>
</dbReference>
<feature type="compositionally biased region" description="Basic residues" evidence="1">
    <location>
        <begin position="561"/>
        <end position="574"/>
    </location>
</feature>